<proteinExistence type="predicted"/>
<gene>
    <name evidence="2" type="ORF">LRS13_04150</name>
</gene>
<name>A0ABY5PJY6_9ACTN</name>
<accession>A0ABY5PJY6</accession>
<evidence type="ECO:0000313" key="2">
    <source>
        <dbReference type="EMBL" id="UUY04730.1"/>
    </source>
</evidence>
<feature type="compositionally biased region" description="Polar residues" evidence="1">
    <location>
        <begin position="19"/>
        <end position="33"/>
    </location>
</feature>
<feature type="region of interest" description="Disordered" evidence="1">
    <location>
        <begin position="1"/>
        <end position="37"/>
    </location>
</feature>
<dbReference type="RefSeq" id="WP_353865210.1">
    <property type="nucleotide sequence ID" value="NZ_CP088295.1"/>
</dbReference>
<keyword evidence="3" id="KW-1185">Reference proteome</keyword>
<dbReference type="Proteomes" id="UP001058860">
    <property type="component" value="Chromosome"/>
</dbReference>
<evidence type="ECO:0000256" key="1">
    <source>
        <dbReference type="SAM" id="MobiDB-lite"/>
    </source>
</evidence>
<organism evidence="2 3">
    <name type="scientific">Svornostia abyssi</name>
    <dbReference type="NCBI Taxonomy" id="2898438"/>
    <lineage>
        <taxon>Bacteria</taxon>
        <taxon>Bacillati</taxon>
        <taxon>Actinomycetota</taxon>
        <taxon>Thermoleophilia</taxon>
        <taxon>Solirubrobacterales</taxon>
        <taxon>Baekduiaceae</taxon>
        <taxon>Svornostia</taxon>
    </lineage>
</organism>
<dbReference type="EMBL" id="CP088295">
    <property type="protein sequence ID" value="UUY04730.1"/>
    <property type="molecule type" value="Genomic_DNA"/>
</dbReference>
<sequence length="128" mass="13894">MSFHVLPVGRDAKIGTEAPQPTQLPVQPSNAPSPTGEAFAKVYDSSVLESARAARKARDAEIPPHVMDEVQAAARLYEDLQARDQHVRFQTHNLDGRVVADLVDTDGNVVRPISLRDIVESTDPDTAA</sequence>
<evidence type="ECO:0000313" key="3">
    <source>
        <dbReference type="Proteomes" id="UP001058860"/>
    </source>
</evidence>
<evidence type="ECO:0008006" key="4">
    <source>
        <dbReference type="Google" id="ProtNLM"/>
    </source>
</evidence>
<reference evidence="3" key="1">
    <citation type="submission" date="2021-11" db="EMBL/GenBank/DDBJ databases">
        <title>Cultivation dependent microbiological survey of springs from the worlds oldest radium mine currently devoted to the extraction of radon-saturated water.</title>
        <authorList>
            <person name="Kapinusova G."/>
            <person name="Smrhova T."/>
            <person name="Strejcek M."/>
            <person name="Suman J."/>
            <person name="Jani K."/>
            <person name="Pajer P."/>
            <person name="Uhlik O."/>
        </authorList>
    </citation>
    <scope>NUCLEOTIDE SEQUENCE [LARGE SCALE GENOMIC DNA]</scope>
    <source>
        <strain evidence="3">J379</strain>
    </source>
</reference>
<protein>
    <recommendedName>
        <fullName evidence="4">Flagellar protein FlaG</fullName>
    </recommendedName>
</protein>